<evidence type="ECO:0000313" key="3">
    <source>
        <dbReference type="EMBL" id="KAG7165662.1"/>
    </source>
</evidence>
<dbReference type="Proteomes" id="UP000747542">
    <property type="component" value="Unassembled WGS sequence"/>
</dbReference>
<dbReference type="EMBL" id="JAHLQT010024020">
    <property type="protein sequence ID" value="KAG7165662.1"/>
    <property type="molecule type" value="Genomic_DNA"/>
</dbReference>
<comment type="caution">
    <text evidence="3">The sequence shown here is derived from an EMBL/GenBank/DDBJ whole genome shotgun (WGS) entry which is preliminary data.</text>
</comment>
<evidence type="ECO:0000256" key="1">
    <source>
        <dbReference type="SAM" id="MobiDB-lite"/>
    </source>
</evidence>
<dbReference type="AlphaFoldDB" id="A0A8J5JW78"/>
<protein>
    <submittedName>
        <fullName evidence="3">Uncharacterized protein</fullName>
    </submittedName>
</protein>
<feature type="chain" id="PRO_5035304973" evidence="2">
    <location>
        <begin position="20"/>
        <end position="55"/>
    </location>
</feature>
<evidence type="ECO:0000256" key="2">
    <source>
        <dbReference type="SAM" id="SignalP"/>
    </source>
</evidence>
<organism evidence="3 4">
    <name type="scientific">Homarus americanus</name>
    <name type="common">American lobster</name>
    <dbReference type="NCBI Taxonomy" id="6706"/>
    <lineage>
        <taxon>Eukaryota</taxon>
        <taxon>Metazoa</taxon>
        <taxon>Ecdysozoa</taxon>
        <taxon>Arthropoda</taxon>
        <taxon>Crustacea</taxon>
        <taxon>Multicrustacea</taxon>
        <taxon>Malacostraca</taxon>
        <taxon>Eumalacostraca</taxon>
        <taxon>Eucarida</taxon>
        <taxon>Decapoda</taxon>
        <taxon>Pleocyemata</taxon>
        <taxon>Astacidea</taxon>
        <taxon>Nephropoidea</taxon>
        <taxon>Nephropidae</taxon>
        <taxon>Homarus</taxon>
    </lineage>
</organism>
<gene>
    <name evidence="3" type="ORF">Hamer_G013172</name>
</gene>
<feature type="non-terminal residue" evidence="3">
    <location>
        <position position="55"/>
    </location>
</feature>
<proteinExistence type="predicted"/>
<keyword evidence="2" id="KW-0732">Signal</keyword>
<evidence type="ECO:0000313" key="4">
    <source>
        <dbReference type="Proteomes" id="UP000747542"/>
    </source>
</evidence>
<feature type="signal peptide" evidence="2">
    <location>
        <begin position="1"/>
        <end position="19"/>
    </location>
</feature>
<accession>A0A8J5JW78</accession>
<feature type="region of interest" description="Disordered" evidence="1">
    <location>
        <begin position="33"/>
        <end position="55"/>
    </location>
</feature>
<sequence>MNIVLVMMVMLMATALVAAQIITRPRDFPGQRRLGVTNYGTHSFGKKGYNGQPVA</sequence>
<reference evidence="3" key="1">
    <citation type="journal article" date="2021" name="Sci. Adv.">
        <title>The American lobster genome reveals insights on longevity, neural, and immune adaptations.</title>
        <authorList>
            <person name="Polinski J.M."/>
            <person name="Zimin A.V."/>
            <person name="Clark K.F."/>
            <person name="Kohn A.B."/>
            <person name="Sadowski N."/>
            <person name="Timp W."/>
            <person name="Ptitsyn A."/>
            <person name="Khanna P."/>
            <person name="Romanova D.Y."/>
            <person name="Williams P."/>
            <person name="Greenwood S.J."/>
            <person name="Moroz L.L."/>
            <person name="Walt D.R."/>
            <person name="Bodnar A.G."/>
        </authorList>
    </citation>
    <scope>NUCLEOTIDE SEQUENCE</scope>
    <source>
        <strain evidence="3">GMGI-L3</strain>
    </source>
</reference>
<name>A0A8J5JW78_HOMAM</name>
<keyword evidence="4" id="KW-1185">Reference proteome</keyword>